<organism evidence="2 3">
    <name type="scientific">Steinernema hermaphroditum</name>
    <dbReference type="NCBI Taxonomy" id="289476"/>
    <lineage>
        <taxon>Eukaryota</taxon>
        <taxon>Metazoa</taxon>
        <taxon>Ecdysozoa</taxon>
        <taxon>Nematoda</taxon>
        <taxon>Chromadorea</taxon>
        <taxon>Rhabditida</taxon>
        <taxon>Tylenchina</taxon>
        <taxon>Panagrolaimomorpha</taxon>
        <taxon>Strongyloidoidea</taxon>
        <taxon>Steinernematidae</taxon>
        <taxon>Steinernema</taxon>
    </lineage>
</organism>
<feature type="compositionally biased region" description="Basic and acidic residues" evidence="1">
    <location>
        <begin position="164"/>
        <end position="188"/>
    </location>
</feature>
<sequence>MKDCERSGLSTLGTPKLAQHYAKWSDYRQFSELFSTSGAHHFTRSADEDFAAFSDHHDGENLPKSLRLYFDQPLGWPRDYYIAEVLDVLVDELTKMLSRPEDIVFTLFTRTTLLSDLGLTAADERAVESVAISSSRLPMANHLRVTIFILLVLTPSSRSNSFGHDLHEQKNGHDLHENRSKSSSHEQVHHGAKRMDPLCITAISVGGAAVMPIVLKALAGIGTLLGSLFGRILTGFALDNGDVEPKDHLF</sequence>
<protein>
    <submittedName>
        <fullName evidence="2">Uncharacterized protein</fullName>
    </submittedName>
</protein>
<accession>A0AA39M3Z6</accession>
<name>A0AA39M3Z6_9BILA</name>
<comment type="caution">
    <text evidence="2">The sequence shown here is derived from an EMBL/GenBank/DDBJ whole genome shotgun (WGS) entry which is preliminary data.</text>
</comment>
<evidence type="ECO:0000313" key="3">
    <source>
        <dbReference type="Proteomes" id="UP001175271"/>
    </source>
</evidence>
<feature type="region of interest" description="Disordered" evidence="1">
    <location>
        <begin position="162"/>
        <end position="188"/>
    </location>
</feature>
<gene>
    <name evidence="2" type="ORF">QR680_014297</name>
</gene>
<evidence type="ECO:0000313" key="2">
    <source>
        <dbReference type="EMBL" id="KAK0419735.1"/>
    </source>
</evidence>
<proteinExistence type="predicted"/>
<keyword evidence="3" id="KW-1185">Reference proteome</keyword>
<reference evidence="2" key="1">
    <citation type="submission" date="2023-06" db="EMBL/GenBank/DDBJ databases">
        <title>Genomic analysis of the entomopathogenic nematode Steinernema hermaphroditum.</title>
        <authorList>
            <person name="Schwarz E.M."/>
            <person name="Heppert J.K."/>
            <person name="Baniya A."/>
            <person name="Schwartz H.T."/>
            <person name="Tan C.-H."/>
            <person name="Antoshechkin I."/>
            <person name="Sternberg P.W."/>
            <person name="Goodrich-Blair H."/>
            <person name="Dillman A.R."/>
        </authorList>
    </citation>
    <scope>NUCLEOTIDE SEQUENCE</scope>
    <source>
        <strain evidence="2">PS9179</strain>
        <tissue evidence="2">Whole animal</tissue>
    </source>
</reference>
<dbReference type="EMBL" id="JAUCMV010000002">
    <property type="protein sequence ID" value="KAK0419735.1"/>
    <property type="molecule type" value="Genomic_DNA"/>
</dbReference>
<evidence type="ECO:0000256" key="1">
    <source>
        <dbReference type="SAM" id="MobiDB-lite"/>
    </source>
</evidence>
<dbReference type="AlphaFoldDB" id="A0AA39M3Z6"/>
<dbReference type="Proteomes" id="UP001175271">
    <property type="component" value="Unassembled WGS sequence"/>
</dbReference>